<keyword evidence="1" id="KW-0175">Coiled coil</keyword>
<dbReference type="AlphaFoldDB" id="A0A2B4RW68"/>
<dbReference type="Proteomes" id="UP000225706">
    <property type="component" value="Unassembled WGS sequence"/>
</dbReference>
<dbReference type="InterPro" id="IPR050951">
    <property type="entry name" value="Retrovirus_Pol_polyprotein"/>
</dbReference>
<accession>A0A2B4RW68</accession>
<gene>
    <name evidence="2" type="ORF">AWC38_SpisGene14442</name>
</gene>
<evidence type="ECO:0000313" key="3">
    <source>
        <dbReference type="Proteomes" id="UP000225706"/>
    </source>
</evidence>
<dbReference type="PANTHER" id="PTHR37984">
    <property type="entry name" value="PROTEIN CBG26694"/>
    <property type="match status" value="1"/>
</dbReference>
<evidence type="ECO:0000313" key="2">
    <source>
        <dbReference type="EMBL" id="PFX21069.1"/>
    </source>
</evidence>
<reference evidence="3" key="1">
    <citation type="journal article" date="2017" name="bioRxiv">
        <title>Comparative analysis of the genomes of Stylophora pistillata and Acropora digitifera provides evidence for extensive differences between species of corals.</title>
        <authorList>
            <person name="Voolstra C.R."/>
            <person name="Li Y."/>
            <person name="Liew Y.J."/>
            <person name="Baumgarten S."/>
            <person name="Zoccola D."/>
            <person name="Flot J.-F."/>
            <person name="Tambutte S."/>
            <person name="Allemand D."/>
            <person name="Aranda M."/>
        </authorList>
    </citation>
    <scope>NUCLEOTIDE SEQUENCE [LARGE SCALE GENOMIC DNA]</scope>
</reference>
<organism evidence="2 3">
    <name type="scientific">Stylophora pistillata</name>
    <name type="common">Smooth cauliflower coral</name>
    <dbReference type="NCBI Taxonomy" id="50429"/>
    <lineage>
        <taxon>Eukaryota</taxon>
        <taxon>Metazoa</taxon>
        <taxon>Cnidaria</taxon>
        <taxon>Anthozoa</taxon>
        <taxon>Hexacorallia</taxon>
        <taxon>Scleractinia</taxon>
        <taxon>Astrocoeniina</taxon>
        <taxon>Pocilloporidae</taxon>
        <taxon>Stylophora</taxon>
    </lineage>
</organism>
<comment type="caution">
    <text evidence="2">The sequence shown here is derived from an EMBL/GenBank/DDBJ whole genome shotgun (WGS) entry which is preliminary data.</text>
</comment>
<sequence>MAKDELQRLSTKLEELKAKVDIIGNAIDEIQEHSFQYNVKIVGVPERLQDESAASISKLCLNIFKETGADLSMYDIDTAHRVPSRNNNGKPKPIVCRFVRRLAKESVMNHRKDACKLDPASVGLPEDASLSADWGRTHVTSSPMFIFIFNASNASNAPNAPNPPVHQRTNGKAESAVKIMKSPLGKTHKERGDPYEAMLYQRNTPRQDTCLSPAESAVKIMKSLLGKTDKERGDPYEAMLYQRNTPRQDTCLSPAEMMFNRRTRNFLPSVSDSPKDPLVKEK</sequence>
<keyword evidence="3" id="KW-1185">Reference proteome</keyword>
<protein>
    <submittedName>
        <fullName evidence="2">Uncharacterized protein</fullName>
    </submittedName>
</protein>
<proteinExistence type="predicted"/>
<evidence type="ECO:0000256" key="1">
    <source>
        <dbReference type="SAM" id="Coils"/>
    </source>
</evidence>
<feature type="coiled-coil region" evidence="1">
    <location>
        <begin position="6"/>
        <end position="33"/>
    </location>
</feature>
<dbReference type="Gene3D" id="3.30.70.1820">
    <property type="entry name" value="L1 transposable element, RRM domain"/>
    <property type="match status" value="1"/>
</dbReference>
<dbReference type="PANTHER" id="PTHR37984:SF8">
    <property type="entry name" value="CCHC-TYPE DOMAIN-CONTAINING PROTEIN"/>
    <property type="match status" value="1"/>
</dbReference>
<dbReference type="EMBL" id="LSMT01000292">
    <property type="protein sequence ID" value="PFX21069.1"/>
    <property type="molecule type" value="Genomic_DNA"/>
</dbReference>
<name>A0A2B4RW68_STYPI</name>